<evidence type="ECO:0000313" key="2">
    <source>
        <dbReference type="EMBL" id="DAD99230.1"/>
    </source>
</evidence>
<dbReference type="EMBL" id="BK015278">
    <property type="protein sequence ID" value="DAD99230.1"/>
    <property type="molecule type" value="Genomic_DNA"/>
</dbReference>
<feature type="region of interest" description="Disordered" evidence="1">
    <location>
        <begin position="1"/>
        <end position="34"/>
    </location>
</feature>
<accession>A0A8S5NWS6</accession>
<reference evidence="2" key="1">
    <citation type="journal article" date="2021" name="Proc. Natl. Acad. Sci. U.S.A.">
        <title>A Catalog of Tens of Thousands of Viruses from Human Metagenomes Reveals Hidden Associations with Chronic Diseases.</title>
        <authorList>
            <person name="Tisza M.J."/>
            <person name="Buck C.B."/>
        </authorList>
    </citation>
    <scope>NUCLEOTIDE SEQUENCE</scope>
    <source>
        <strain evidence="2">Ctj994</strain>
    </source>
</reference>
<name>A0A8S5NWS6_9CAUD</name>
<feature type="compositionally biased region" description="Basic residues" evidence="1">
    <location>
        <begin position="15"/>
        <end position="27"/>
    </location>
</feature>
<protein>
    <submittedName>
        <fullName evidence="2">Uncharacterized protein</fullName>
    </submittedName>
</protein>
<evidence type="ECO:0000256" key="1">
    <source>
        <dbReference type="SAM" id="MobiDB-lite"/>
    </source>
</evidence>
<sequence length="34" mass="3947">MCKSYAPSHSLIKTKTAKVHKERGKYKQNKDVLK</sequence>
<organism evidence="2">
    <name type="scientific">Myoviridae sp. ctj994</name>
    <dbReference type="NCBI Taxonomy" id="2825160"/>
    <lineage>
        <taxon>Viruses</taxon>
        <taxon>Duplodnaviria</taxon>
        <taxon>Heunggongvirae</taxon>
        <taxon>Uroviricota</taxon>
        <taxon>Caudoviricetes</taxon>
    </lineage>
</organism>
<proteinExistence type="predicted"/>